<name>A0A4U0VVS5_9PEZI</name>
<comment type="caution">
    <text evidence="6">The sequence shown here is derived from an EMBL/GenBank/DDBJ whole genome shotgun (WGS) entry which is preliminary data.</text>
</comment>
<evidence type="ECO:0000313" key="7">
    <source>
        <dbReference type="Proteomes" id="UP000309340"/>
    </source>
</evidence>
<feature type="active site" description="Proton donor" evidence="3">
    <location>
        <position position="328"/>
    </location>
</feature>
<dbReference type="Pfam" id="PF06441">
    <property type="entry name" value="EHN"/>
    <property type="match status" value="1"/>
</dbReference>
<feature type="active site" description="Proton acceptor" evidence="3">
    <location>
        <position position="380"/>
    </location>
</feature>
<dbReference type="SUPFAM" id="SSF53474">
    <property type="entry name" value="alpha/beta-Hydrolases"/>
    <property type="match status" value="1"/>
</dbReference>
<dbReference type="EMBL" id="NAJQ01001787">
    <property type="protein sequence ID" value="TKA52886.1"/>
    <property type="molecule type" value="Genomic_DNA"/>
</dbReference>
<dbReference type="InterPro" id="IPR016292">
    <property type="entry name" value="Epoxide_hydrolase"/>
</dbReference>
<dbReference type="Proteomes" id="UP000309340">
    <property type="component" value="Unassembled WGS sequence"/>
</dbReference>
<keyword evidence="7" id="KW-1185">Reference proteome</keyword>
<dbReference type="GO" id="GO:0004301">
    <property type="term" value="F:epoxide hydrolase activity"/>
    <property type="evidence" value="ECO:0007669"/>
    <property type="project" value="TreeGrafter"/>
</dbReference>
<dbReference type="PIRSF" id="PIRSF001112">
    <property type="entry name" value="Epoxide_hydrolase"/>
    <property type="match status" value="1"/>
</dbReference>
<dbReference type="AlphaFoldDB" id="A0A4U0VVS5"/>
<dbReference type="InterPro" id="IPR010497">
    <property type="entry name" value="Epoxide_hydro_N"/>
</dbReference>
<dbReference type="PANTHER" id="PTHR21661">
    <property type="entry name" value="EPOXIDE HYDROLASE 1-RELATED"/>
    <property type="match status" value="1"/>
</dbReference>
<evidence type="ECO:0000256" key="2">
    <source>
        <dbReference type="ARBA" id="ARBA00022801"/>
    </source>
</evidence>
<feature type="region of interest" description="Disordered" evidence="4">
    <location>
        <begin position="420"/>
        <end position="441"/>
    </location>
</feature>
<reference evidence="6 7" key="1">
    <citation type="submission" date="2017-03" db="EMBL/GenBank/DDBJ databases">
        <title>Genomes of endolithic fungi from Antarctica.</title>
        <authorList>
            <person name="Coleine C."/>
            <person name="Masonjones S."/>
            <person name="Stajich J.E."/>
        </authorList>
    </citation>
    <scope>NUCLEOTIDE SEQUENCE [LARGE SCALE GENOMIC DNA]</scope>
    <source>
        <strain evidence="6 7">CCFEE 5184</strain>
    </source>
</reference>
<evidence type="ECO:0000256" key="1">
    <source>
        <dbReference type="ARBA" id="ARBA00010088"/>
    </source>
</evidence>
<dbReference type="InterPro" id="IPR029058">
    <property type="entry name" value="AB_hydrolase_fold"/>
</dbReference>
<evidence type="ECO:0000256" key="4">
    <source>
        <dbReference type="SAM" id="MobiDB-lite"/>
    </source>
</evidence>
<proteinExistence type="inferred from homology"/>
<evidence type="ECO:0000259" key="5">
    <source>
        <dbReference type="Pfam" id="PF06441"/>
    </source>
</evidence>
<feature type="active site" description="Nucleophile" evidence="3">
    <location>
        <position position="206"/>
    </location>
</feature>
<accession>A0A4U0VVS5</accession>
<protein>
    <recommendedName>
        <fullName evidence="5">Epoxide hydrolase N-terminal domain-containing protein</fullName>
    </recommendedName>
</protein>
<dbReference type="OrthoDB" id="7130006at2759"/>
<gene>
    <name evidence="6" type="ORF">B0A55_12441</name>
</gene>
<organism evidence="6 7">
    <name type="scientific">Friedmanniomyces simplex</name>
    <dbReference type="NCBI Taxonomy" id="329884"/>
    <lineage>
        <taxon>Eukaryota</taxon>
        <taxon>Fungi</taxon>
        <taxon>Dikarya</taxon>
        <taxon>Ascomycota</taxon>
        <taxon>Pezizomycotina</taxon>
        <taxon>Dothideomycetes</taxon>
        <taxon>Dothideomycetidae</taxon>
        <taxon>Mycosphaerellales</taxon>
        <taxon>Teratosphaeriaceae</taxon>
        <taxon>Friedmanniomyces</taxon>
    </lineage>
</organism>
<dbReference type="STRING" id="329884.A0A4U0VVS5"/>
<dbReference type="InterPro" id="IPR000639">
    <property type="entry name" value="Epox_hydrolase-like"/>
</dbReference>
<evidence type="ECO:0000313" key="6">
    <source>
        <dbReference type="EMBL" id="TKA52886.1"/>
    </source>
</evidence>
<dbReference type="PRINTS" id="PR00412">
    <property type="entry name" value="EPOXHYDRLASE"/>
</dbReference>
<dbReference type="PANTHER" id="PTHR21661:SF39">
    <property type="entry name" value="HYDROLASE, PUTATIVE (AFU_ORTHOLOGUE AFUA_3G08960)-RELATED"/>
    <property type="match status" value="1"/>
</dbReference>
<evidence type="ECO:0000256" key="3">
    <source>
        <dbReference type="PIRSR" id="PIRSR001112-1"/>
    </source>
</evidence>
<feature type="domain" description="Epoxide hydrolase N-terminal" evidence="5">
    <location>
        <begin position="15"/>
        <end position="138"/>
    </location>
</feature>
<dbReference type="GO" id="GO:0097176">
    <property type="term" value="P:epoxide metabolic process"/>
    <property type="evidence" value="ECO:0007669"/>
    <property type="project" value="TreeGrafter"/>
</dbReference>
<keyword evidence="2" id="KW-0378">Hydrolase</keyword>
<sequence length="441" mass="48868">MANYSKIPASAKLHPKPFKAHVDDEKLDAMKTLLKLSPIGPAVFENTSKNQGESLVSGKDRKYGMRRDWLANAKDHWLGSFDWREHEDHINSFPQFTVPVTGDEGITIDVHFMALFSENPEAVPIGFFHGWPGSFLEFLGIFGILKQRYSPKDLPYHVIAPSLPGYTYSSGPPVDADYSVVQAGDLMHKLMVGLGFGSGYLAQGGDIGSFIGRHLAAKYDACRGMHLNAYFTGPPKDEEKAKQIDDFERKVMARGGAWRETGMAYAMEHSTRTGTIGLALSASPLALLAWIGEKFLEWTDDDPPLEQILESVTLYWLTDTFPRCIYPYRGMFEKDRPPPEYVSKPSGYSLFPKELVPVPRTWAAGTANIVSYGQHQKGGHFAVSTAVPNVNIANTDLLQAMEQPAELLADVEEWVPKAWNGKSEAQEPGSAKGNGEWVPKM</sequence>
<comment type="similarity">
    <text evidence="1">Belongs to the peptidase S33 family.</text>
</comment>
<dbReference type="Gene3D" id="3.40.50.1820">
    <property type="entry name" value="alpha/beta hydrolase"/>
    <property type="match status" value="1"/>
</dbReference>